<name>A0A0L8HI51_OCTBM</name>
<proteinExistence type="predicted"/>
<gene>
    <name evidence="2" type="ORF">OCBIM_22014026mg</name>
</gene>
<sequence length="85" mass="9649">MRKQTNNSNNNNIEAANYNDNDDHQQMQQPRVPSALSEGAVTSIWTEMMAPSYVHCLPKALLETDLSQNKTDIIFRGNAMVKRKI</sequence>
<feature type="region of interest" description="Disordered" evidence="1">
    <location>
        <begin position="1"/>
        <end position="37"/>
    </location>
</feature>
<evidence type="ECO:0000313" key="2">
    <source>
        <dbReference type="EMBL" id="KOF88906.1"/>
    </source>
</evidence>
<accession>A0A0L8HI51</accession>
<dbReference type="EMBL" id="KQ418079">
    <property type="protein sequence ID" value="KOF88906.1"/>
    <property type="molecule type" value="Genomic_DNA"/>
</dbReference>
<organism evidence="2">
    <name type="scientific">Octopus bimaculoides</name>
    <name type="common">California two-spotted octopus</name>
    <dbReference type="NCBI Taxonomy" id="37653"/>
    <lineage>
        <taxon>Eukaryota</taxon>
        <taxon>Metazoa</taxon>
        <taxon>Spiralia</taxon>
        <taxon>Lophotrochozoa</taxon>
        <taxon>Mollusca</taxon>
        <taxon>Cephalopoda</taxon>
        <taxon>Coleoidea</taxon>
        <taxon>Octopodiformes</taxon>
        <taxon>Octopoda</taxon>
        <taxon>Incirrata</taxon>
        <taxon>Octopodidae</taxon>
        <taxon>Octopus</taxon>
    </lineage>
</organism>
<protein>
    <submittedName>
        <fullName evidence="2">Uncharacterized protein</fullName>
    </submittedName>
</protein>
<dbReference type="AlphaFoldDB" id="A0A0L8HI51"/>
<feature type="compositionally biased region" description="Low complexity" evidence="1">
    <location>
        <begin position="1"/>
        <end position="19"/>
    </location>
</feature>
<reference evidence="2" key="1">
    <citation type="submission" date="2015-07" db="EMBL/GenBank/DDBJ databases">
        <title>MeaNS - Measles Nucleotide Surveillance Program.</title>
        <authorList>
            <person name="Tran T."/>
            <person name="Druce J."/>
        </authorList>
    </citation>
    <scope>NUCLEOTIDE SEQUENCE</scope>
    <source>
        <strain evidence="2">UCB-OBI-ISO-001</strain>
        <tissue evidence="2">Gonad</tissue>
    </source>
</reference>
<evidence type="ECO:0000256" key="1">
    <source>
        <dbReference type="SAM" id="MobiDB-lite"/>
    </source>
</evidence>